<evidence type="ECO:0000256" key="6">
    <source>
        <dbReference type="SAM" id="Coils"/>
    </source>
</evidence>
<dbReference type="PROSITE" id="PS50217">
    <property type="entry name" value="BZIP"/>
    <property type="match status" value="1"/>
</dbReference>
<dbReference type="PROSITE" id="PS00036">
    <property type="entry name" value="BZIP_BASIC"/>
    <property type="match status" value="1"/>
</dbReference>
<feature type="domain" description="KID" evidence="9">
    <location>
        <begin position="109"/>
        <end position="168"/>
    </location>
</feature>
<feature type="coiled-coil region" evidence="6">
    <location>
        <begin position="227"/>
        <end position="261"/>
    </location>
</feature>
<dbReference type="InterPro" id="IPR001630">
    <property type="entry name" value="Leuzip_CREB"/>
</dbReference>
<comment type="caution">
    <text evidence="10">The sequence shown here is derived from an EMBL/GenBank/DDBJ whole genome shotgun (WGS) entry which is preliminary data.</text>
</comment>
<gene>
    <name evidence="10" type="ORF">PYX00_010678</name>
</gene>
<feature type="region of interest" description="Disordered" evidence="7">
    <location>
        <begin position="1"/>
        <end position="26"/>
    </location>
</feature>
<evidence type="ECO:0000256" key="2">
    <source>
        <dbReference type="ARBA" id="ARBA00023015"/>
    </source>
</evidence>
<feature type="compositionally biased region" description="Basic and acidic residues" evidence="7">
    <location>
        <begin position="1"/>
        <end position="10"/>
    </location>
</feature>
<evidence type="ECO:0000256" key="3">
    <source>
        <dbReference type="ARBA" id="ARBA00023125"/>
    </source>
</evidence>
<evidence type="ECO:0000256" key="1">
    <source>
        <dbReference type="ARBA" id="ARBA00004123"/>
    </source>
</evidence>
<proteinExistence type="predicted"/>
<dbReference type="CDD" id="cd14690">
    <property type="entry name" value="bZIP_CREB1"/>
    <property type="match status" value="1"/>
</dbReference>
<dbReference type="FunFam" id="1.20.5.170:FF:000003">
    <property type="entry name" value="cAMP-responsive element modulator isoform X2"/>
    <property type="match status" value="1"/>
</dbReference>
<dbReference type="Pfam" id="PF02173">
    <property type="entry name" value="pKID"/>
    <property type="match status" value="1"/>
</dbReference>
<evidence type="ECO:0000256" key="7">
    <source>
        <dbReference type="SAM" id="MobiDB-lite"/>
    </source>
</evidence>
<keyword evidence="3" id="KW-0238">DNA-binding</keyword>
<dbReference type="AlphaFoldDB" id="A0AAW2HGA6"/>
<dbReference type="GO" id="GO:0005634">
    <property type="term" value="C:nucleus"/>
    <property type="evidence" value="ECO:0007669"/>
    <property type="project" value="UniProtKB-SubCell"/>
</dbReference>
<feature type="domain" description="BZIP" evidence="8">
    <location>
        <begin position="209"/>
        <end position="260"/>
    </location>
</feature>
<keyword evidence="4" id="KW-0804">Transcription</keyword>
<evidence type="ECO:0008006" key="11">
    <source>
        <dbReference type="Google" id="ProtNLM"/>
    </source>
</evidence>
<dbReference type="SUPFAM" id="SSF57959">
    <property type="entry name" value="Leucine zipper domain"/>
    <property type="match status" value="1"/>
</dbReference>
<dbReference type="SMART" id="SM00338">
    <property type="entry name" value="BRLZ"/>
    <property type="match status" value="1"/>
</dbReference>
<comment type="subcellular location">
    <subcellularLocation>
        <location evidence="1">Nucleus</location>
    </subcellularLocation>
</comment>
<dbReference type="GO" id="GO:0005667">
    <property type="term" value="C:transcription regulator complex"/>
    <property type="evidence" value="ECO:0007669"/>
    <property type="project" value="TreeGrafter"/>
</dbReference>
<accession>A0AAW2HGA6</accession>
<evidence type="ECO:0000313" key="10">
    <source>
        <dbReference type="EMBL" id="KAL0268891.1"/>
    </source>
</evidence>
<keyword evidence="5" id="KW-0539">Nucleus</keyword>
<protein>
    <recommendedName>
        <fullName evidence="11">Cyclic AMP response element-binding protein B</fullName>
    </recommendedName>
</protein>
<dbReference type="GO" id="GO:0000978">
    <property type="term" value="F:RNA polymerase II cis-regulatory region sequence-specific DNA binding"/>
    <property type="evidence" value="ECO:0007669"/>
    <property type="project" value="TreeGrafter"/>
</dbReference>
<evidence type="ECO:0000256" key="5">
    <source>
        <dbReference type="ARBA" id="ARBA00023242"/>
    </source>
</evidence>
<sequence>MDIGEQETKYDINGAANATDPLEGAHPADAVTSVHSLDDHSSQGHSIVQLTVPNESAQVQSVIQPNQQSVIQTATNVQPIHLATKSNVILVSGKTNSVIQTTQGSLQAVQVVETSEESMSNDEIDDTSPKKRRDILTRRPSYRKILNDLGGGEIAVIPASAIQLGSQGDGGIHTLSLNNSGGGGNTIVQYPGSEGQFFVPGPVIAEDQARKRELRLMKNREAARECRRKKKEYIKCLENRVAVLENQNKALIEELKSLKELYCQQKVE</sequence>
<dbReference type="InterPro" id="IPR003102">
    <property type="entry name" value="CREB1-like_pKID"/>
</dbReference>
<dbReference type="PANTHER" id="PTHR45879">
    <property type="entry name" value="CYCLIC AMP RESPONSE ELEMENT-BINDING PROTEIN B"/>
    <property type="match status" value="1"/>
</dbReference>
<organism evidence="10">
    <name type="scientific">Menopon gallinae</name>
    <name type="common">poultry shaft louse</name>
    <dbReference type="NCBI Taxonomy" id="328185"/>
    <lineage>
        <taxon>Eukaryota</taxon>
        <taxon>Metazoa</taxon>
        <taxon>Ecdysozoa</taxon>
        <taxon>Arthropoda</taxon>
        <taxon>Hexapoda</taxon>
        <taxon>Insecta</taxon>
        <taxon>Pterygota</taxon>
        <taxon>Neoptera</taxon>
        <taxon>Paraneoptera</taxon>
        <taxon>Psocodea</taxon>
        <taxon>Troctomorpha</taxon>
        <taxon>Phthiraptera</taxon>
        <taxon>Amblycera</taxon>
        <taxon>Menoponidae</taxon>
        <taxon>Menopon</taxon>
    </lineage>
</organism>
<dbReference type="PANTHER" id="PTHR45879:SF3">
    <property type="entry name" value="CYCLIC AMP RESPONSE ELEMENT-BINDING PROTEIN B"/>
    <property type="match status" value="1"/>
</dbReference>
<dbReference type="GO" id="GO:0000981">
    <property type="term" value="F:DNA-binding transcription factor activity, RNA polymerase II-specific"/>
    <property type="evidence" value="ECO:0007669"/>
    <property type="project" value="TreeGrafter"/>
</dbReference>
<dbReference type="InterPro" id="IPR004827">
    <property type="entry name" value="bZIP"/>
</dbReference>
<reference evidence="10" key="1">
    <citation type="journal article" date="2024" name="Gigascience">
        <title>Chromosome-level genome of the poultry shaft louse Menopon gallinae provides insight into the host-switching and adaptive evolution of parasitic lice.</title>
        <authorList>
            <person name="Xu Y."/>
            <person name="Ma L."/>
            <person name="Liu S."/>
            <person name="Liang Y."/>
            <person name="Liu Q."/>
            <person name="He Z."/>
            <person name="Tian L."/>
            <person name="Duan Y."/>
            <person name="Cai W."/>
            <person name="Li H."/>
            <person name="Song F."/>
        </authorList>
    </citation>
    <scope>NUCLEOTIDE SEQUENCE</scope>
    <source>
        <strain evidence="10">Cailab_2023a</strain>
    </source>
</reference>
<dbReference type="PRINTS" id="PR00041">
    <property type="entry name" value="LEUZIPPRCREB"/>
</dbReference>
<keyword evidence="2" id="KW-0805">Transcription regulation</keyword>
<dbReference type="InterPro" id="IPR046347">
    <property type="entry name" value="bZIP_sf"/>
</dbReference>
<dbReference type="PROSITE" id="PS50953">
    <property type="entry name" value="KID"/>
    <property type="match status" value="1"/>
</dbReference>
<evidence type="ECO:0000256" key="4">
    <source>
        <dbReference type="ARBA" id="ARBA00023163"/>
    </source>
</evidence>
<evidence type="ECO:0000259" key="9">
    <source>
        <dbReference type="PROSITE" id="PS50953"/>
    </source>
</evidence>
<name>A0AAW2HGA6_9NEOP</name>
<evidence type="ECO:0000259" key="8">
    <source>
        <dbReference type="PROSITE" id="PS50217"/>
    </source>
</evidence>
<dbReference type="Gene3D" id="1.20.5.170">
    <property type="match status" value="1"/>
</dbReference>
<dbReference type="Pfam" id="PF00170">
    <property type="entry name" value="bZIP_1"/>
    <property type="match status" value="1"/>
</dbReference>
<dbReference type="EMBL" id="JARGDH010000005">
    <property type="protein sequence ID" value="KAL0268891.1"/>
    <property type="molecule type" value="Genomic_DNA"/>
</dbReference>
<keyword evidence="6" id="KW-0175">Coiled coil</keyword>